<comment type="caution">
    <text evidence="2">The sequence shown here is derived from an EMBL/GenBank/DDBJ whole genome shotgun (WGS) entry which is preliminary data.</text>
</comment>
<evidence type="ECO:0000259" key="1">
    <source>
        <dbReference type="Pfam" id="PF00425"/>
    </source>
</evidence>
<sequence>MFHMNAAEEFSIDDPEQFKLKAFYRASRQEHVCCLDSGGYHEGHSSFDWLIGSGARSSLQPVENCFGALETFIKEVPGWKLGFLGYDLKNEVERLSSENSDPLGFPPLYFFVPRELIMLKGNSVRISSESSPSGVFREILDTPLPEAGAPPPPPRIRQRVSRAGYLETVAAIRRHIVEGDVYELNYCLDFYAENYECDPARLFLRLNETAPAPFASFLKLGKQFILCASPERFLKKTGSRIISQPIKGTIRRSEHPGEDQALKKALRNSEKEQAENVMIVDLVRNDLSRSAVPGTVRVSELFGIHTFRHWHQMISTVEAEAKPGLSAADIIRHAFPMGSMTGAPKIMAMKLIDKFEEVKRGAFSGAIGYFSPEGDFDFNVVIRSILYNSQTGYLSFPVGSAITYDSVAENEYEECLLKAKAIRNLFNSAR</sequence>
<feature type="domain" description="Chorismate-utilising enzyme C-terminal" evidence="1">
    <location>
        <begin position="162"/>
        <end position="418"/>
    </location>
</feature>
<dbReference type="PRINTS" id="PR00095">
    <property type="entry name" value="ANTSNTHASEI"/>
</dbReference>
<protein>
    <submittedName>
        <fullName evidence="2">Para-aminobenzoate synthetase component 1</fullName>
    </submittedName>
</protein>
<organism evidence="2 3">
    <name type="scientific">Anseongella ginsenosidimutans</name>
    <dbReference type="NCBI Taxonomy" id="496056"/>
    <lineage>
        <taxon>Bacteria</taxon>
        <taxon>Pseudomonadati</taxon>
        <taxon>Bacteroidota</taxon>
        <taxon>Sphingobacteriia</taxon>
        <taxon>Sphingobacteriales</taxon>
        <taxon>Sphingobacteriaceae</taxon>
        <taxon>Anseongella</taxon>
    </lineage>
</organism>
<evidence type="ECO:0000313" key="3">
    <source>
        <dbReference type="Proteomes" id="UP000295807"/>
    </source>
</evidence>
<dbReference type="Proteomes" id="UP000295807">
    <property type="component" value="Unassembled WGS sequence"/>
</dbReference>
<evidence type="ECO:0000313" key="2">
    <source>
        <dbReference type="EMBL" id="TCS88149.1"/>
    </source>
</evidence>
<proteinExistence type="predicted"/>
<dbReference type="AlphaFoldDB" id="A0A4R3KUV5"/>
<dbReference type="GO" id="GO:0046820">
    <property type="term" value="F:4-amino-4-deoxychorismate synthase activity"/>
    <property type="evidence" value="ECO:0007669"/>
    <property type="project" value="TreeGrafter"/>
</dbReference>
<dbReference type="PANTHER" id="PTHR11236">
    <property type="entry name" value="AMINOBENZOATE/ANTHRANILATE SYNTHASE"/>
    <property type="match status" value="1"/>
</dbReference>
<gene>
    <name evidence="2" type="ORF">EDD80_10310</name>
</gene>
<accession>A0A4R3KUV5</accession>
<dbReference type="InterPro" id="IPR019999">
    <property type="entry name" value="Anth_synth_I-like"/>
</dbReference>
<dbReference type="InterPro" id="IPR015890">
    <property type="entry name" value="Chorismate_C"/>
</dbReference>
<dbReference type="RefSeq" id="WP_207910234.1">
    <property type="nucleotide sequence ID" value="NZ_CP042432.1"/>
</dbReference>
<dbReference type="InterPro" id="IPR005801">
    <property type="entry name" value="ADC_synthase"/>
</dbReference>
<dbReference type="GO" id="GO:0000162">
    <property type="term" value="P:L-tryptophan biosynthetic process"/>
    <property type="evidence" value="ECO:0007669"/>
    <property type="project" value="TreeGrafter"/>
</dbReference>
<dbReference type="Gene3D" id="3.60.120.10">
    <property type="entry name" value="Anthranilate synthase"/>
    <property type="match status" value="1"/>
</dbReference>
<reference evidence="2 3" key="1">
    <citation type="submission" date="2019-03" db="EMBL/GenBank/DDBJ databases">
        <title>Genomic Encyclopedia of Type Strains, Phase IV (KMG-IV): sequencing the most valuable type-strain genomes for metagenomic binning, comparative biology and taxonomic classification.</title>
        <authorList>
            <person name="Goeker M."/>
        </authorList>
    </citation>
    <scope>NUCLEOTIDE SEQUENCE [LARGE SCALE GENOMIC DNA]</scope>
    <source>
        <strain evidence="2 3">DSM 21100</strain>
    </source>
</reference>
<dbReference type="PANTHER" id="PTHR11236:SF50">
    <property type="entry name" value="AMINODEOXYCHORISMATE SYNTHASE COMPONENT 1"/>
    <property type="match status" value="1"/>
</dbReference>
<dbReference type="SUPFAM" id="SSF56322">
    <property type="entry name" value="ADC synthase"/>
    <property type="match status" value="1"/>
</dbReference>
<dbReference type="Pfam" id="PF00425">
    <property type="entry name" value="Chorismate_bind"/>
    <property type="match status" value="1"/>
</dbReference>
<dbReference type="EMBL" id="SMAD01000003">
    <property type="protein sequence ID" value="TCS88149.1"/>
    <property type="molecule type" value="Genomic_DNA"/>
</dbReference>
<keyword evidence="3" id="KW-1185">Reference proteome</keyword>
<name>A0A4R3KUV5_9SPHI</name>